<feature type="domain" description="Caspase family p20" evidence="7">
    <location>
        <begin position="28"/>
        <end position="152"/>
    </location>
</feature>
<keyword evidence="9" id="KW-1185">Reference proteome</keyword>
<sequence>MRSFPWKVTPACPPRAPDAEVYKNLSNPRGIVYVFNYYFSDTRNARLGAAVDTYNLKELFLRMGYRVKVHEELSKEATEEKLCAIQTDSELERYDSFIMIFLSHGKDDTLFYTKDQEMMSLDDVRYFFVDGKCPSLKKKPKLFLASFCRGKVEETREYETDYSGSDETAEAPQDMVTIYASIKKFKAVRDPKLGTVFVQALCQVLADYAHELELQDLYRKLCSAMRDREGTTPEYQNYFFKKFFFNPLVIEGP</sequence>
<evidence type="ECO:0000256" key="5">
    <source>
        <dbReference type="RuleBase" id="RU003971"/>
    </source>
</evidence>
<dbReference type="Gene3D" id="3.40.50.1460">
    <property type="match status" value="1"/>
</dbReference>
<reference evidence="8 9" key="2">
    <citation type="submission" date="2019-01" db="EMBL/GenBank/DDBJ databases">
        <title>The decoding of complex shrimp genome reveals the adaptation for benthos swimmer, frequently molting mechanism and breeding impact on genome.</title>
        <authorList>
            <person name="Sun Y."/>
            <person name="Gao Y."/>
            <person name="Yu Y."/>
        </authorList>
    </citation>
    <scope>NUCLEOTIDE SEQUENCE [LARGE SCALE GENOMIC DNA]</scope>
    <source>
        <tissue evidence="8">Muscle</tissue>
    </source>
</reference>
<evidence type="ECO:0000256" key="3">
    <source>
        <dbReference type="ARBA" id="ARBA00022703"/>
    </source>
</evidence>
<dbReference type="Proteomes" id="UP000283509">
    <property type="component" value="Unassembled WGS sequence"/>
</dbReference>
<dbReference type="GO" id="GO:0006508">
    <property type="term" value="P:proteolysis"/>
    <property type="evidence" value="ECO:0007669"/>
    <property type="project" value="UniProtKB-KW"/>
</dbReference>
<protein>
    <submittedName>
        <fullName evidence="8">Caspase</fullName>
    </submittedName>
</protein>
<evidence type="ECO:0000313" key="8">
    <source>
        <dbReference type="EMBL" id="ROT81004.1"/>
    </source>
</evidence>
<dbReference type="GO" id="GO:0006915">
    <property type="term" value="P:apoptotic process"/>
    <property type="evidence" value="ECO:0007669"/>
    <property type="project" value="UniProtKB-KW"/>
</dbReference>
<dbReference type="AlphaFoldDB" id="A0A3R7PYH5"/>
<proteinExistence type="inferred from homology"/>
<feature type="domain" description="Caspase family p10" evidence="6">
    <location>
        <begin position="165"/>
        <end position="247"/>
    </location>
</feature>
<dbReference type="InterPro" id="IPR029030">
    <property type="entry name" value="Caspase-like_dom_sf"/>
</dbReference>
<name>A0A3R7PYH5_PENVA</name>
<dbReference type="InterPro" id="IPR011600">
    <property type="entry name" value="Pept_C14_caspase"/>
</dbReference>
<dbReference type="PROSITE" id="PS50208">
    <property type="entry name" value="CASPASE_P20"/>
    <property type="match status" value="1"/>
</dbReference>
<dbReference type="SUPFAM" id="SSF52129">
    <property type="entry name" value="Caspase-like"/>
    <property type="match status" value="1"/>
</dbReference>
<evidence type="ECO:0000256" key="2">
    <source>
        <dbReference type="ARBA" id="ARBA00022670"/>
    </source>
</evidence>
<dbReference type="PROSITE" id="PS50207">
    <property type="entry name" value="CASPASE_P10"/>
    <property type="match status" value="1"/>
</dbReference>
<accession>A0A3R7PYH5</accession>
<evidence type="ECO:0000259" key="6">
    <source>
        <dbReference type="PROSITE" id="PS50207"/>
    </source>
</evidence>
<dbReference type="Pfam" id="PF00656">
    <property type="entry name" value="Peptidase_C14"/>
    <property type="match status" value="1"/>
</dbReference>
<dbReference type="EMBL" id="QCYY01001038">
    <property type="protein sequence ID" value="ROT81004.1"/>
    <property type="molecule type" value="Genomic_DNA"/>
</dbReference>
<keyword evidence="4" id="KW-0378">Hydrolase</keyword>
<evidence type="ECO:0000256" key="4">
    <source>
        <dbReference type="ARBA" id="ARBA00022801"/>
    </source>
</evidence>
<dbReference type="OrthoDB" id="6097640at2759"/>
<dbReference type="PANTHER" id="PTHR47901">
    <property type="entry name" value="CASPASE RECRUITMENT DOMAIN-CONTAINING PROTEIN 18"/>
    <property type="match status" value="1"/>
</dbReference>
<dbReference type="SMART" id="SM00115">
    <property type="entry name" value="CASc"/>
    <property type="match status" value="1"/>
</dbReference>
<dbReference type="GO" id="GO:0004197">
    <property type="term" value="F:cysteine-type endopeptidase activity"/>
    <property type="evidence" value="ECO:0007669"/>
    <property type="project" value="InterPro"/>
</dbReference>
<reference evidence="8 9" key="1">
    <citation type="submission" date="2018-04" db="EMBL/GenBank/DDBJ databases">
        <authorList>
            <person name="Zhang X."/>
            <person name="Yuan J."/>
            <person name="Li F."/>
            <person name="Xiang J."/>
        </authorList>
    </citation>
    <scope>NUCLEOTIDE SEQUENCE [LARGE SCALE GENOMIC DNA]</scope>
    <source>
        <tissue evidence="8">Muscle</tissue>
    </source>
</reference>
<dbReference type="PRINTS" id="PR00376">
    <property type="entry name" value="IL1BCENZYME"/>
</dbReference>
<organism evidence="8 9">
    <name type="scientific">Penaeus vannamei</name>
    <name type="common">Whiteleg shrimp</name>
    <name type="synonym">Litopenaeus vannamei</name>
    <dbReference type="NCBI Taxonomy" id="6689"/>
    <lineage>
        <taxon>Eukaryota</taxon>
        <taxon>Metazoa</taxon>
        <taxon>Ecdysozoa</taxon>
        <taxon>Arthropoda</taxon>
        <taxon>Crustacea</taxon>
        <taxon>Multicrustacea</taxon>
        <taxon>Malacostraca</taxon>
        <taxon>Eumalacostraca</taxon>
        <taxon>Eucarida</taxon>
        <taxon>Decapoda</taxon>
        <taxon>Dendrobranchiata</taxon>
        <taxon>Penaeoidea</taxon>
        <taxon>Penaeidae</taxon>
        <taxon>Penaeus</taxon>
    </lineage>
</organism>
<keyword evidence="3" id="KW-0053">Apoptosis</keyword>
<dbReference type="InterPro" id="IPR001309">
    <property type="entry name" value="Pept_C14_p20"/>
</dbReference>
<dbReference type="InterPro" id="IPR002138">
    <property type="entry name" value="Pept_C14_p10"/>
</dbReference>
<evidence type="ECO:0000256" key="1">
    <source>
        <dbReference type="ARBA" id="ARBA00010134"/>
    </source>
</evidence>
<comment type="caution">
    <text evidence="8">The sequence shown here is derived from an EMBL/GenBank/DDBJ whole genome shotgun (WGS) entry which is preliminary data.</text>
</comment>
<dbReference type="STRING" id="6689.A0A3R7PYH5"/>
<comment type="similarity">
    <text evidence="1 5">Belongs to the peptidase C14A family.</text>
</comment>
<evidence type="ECO:0000313" key="9">
    <source>
        <dbReference type="Proteomes" id="UP000283509"/>
    </source>
</evidence>
<dbReference type="InterPro" id="IPR015917">
    <property type="entry name" value="Pept_C14A"/>
</dbReference>
<keyword evidence="2" id="KW-0645">Protease</keyword>
<dbReference type="InterPro" id="IPR002398">
    <property type="entry name" value="Pept_C14"/>
</dbReference>
<evidence type="ECO:0000259" key="7">
    <source>
        <dbReference type="PROSITE" id="PS50208"/>
    </source>
</evidence>
<dbReference type="PANTHER" id="PTHR47901:SF8">
    <property type="entry name" value="CASPASE-3"/>
    <property type="match status" value="1"/>
</dbReference>
<gene>
    <name evidence="8" type="ORF">C7M84_000254</name>
</gene>